<keyword evidence="8" id="KW-1185">Reference proteome</keyword>
<dbReference type="GO" id="GO:0005829">
    <property type="term" value="C:cytosol"/>
    <property type="evidence" value="ECO:0007669"/>
    <property type="project" value="TreeGrafter"/>
</dbReference>
<dbReference type="GO" id="GO:0043022">
    <property type="term" value="F:ribosome binding"/>
    <property type="evidence" value="ECO:0007669"/>
    <property type="project" value="UniProtKB-UniRule"/>
</dbReference>
<keyword evidence="4 5" id="KW-0694">RNA-binding</keyword>
<dbReference type="SUPFAM" id="SSF158710">
    <property type="entry name" value="PSPTO4464-like"/>
    <property type="match status" value="1"/>
</dbReference>
<dbReference type="Proteomes" id="UP000194450">
    <property type="component" value="Unassembled WGS sequence"/>
</dbReference>
<dbReference type="PANTHER" id="PTHR38101:SF1">
    <property type="entry name" value="UPF0307 PROTEIN YJGA"/>
    <property type="match status" value="1"/>
</dbReference>
<dbReference type="Gene3D" id="1.10.60.30">
    <property type="entry name" value="PSPTO4464-like domains"/>
    <property type="match status" value="2"/>
</dbReference>
<dbReference type="InterPro" id="IPR023153">
    <property type="entry name" value="DarP_sf"/>
</dbReference>
<reference evidence="8" key="1">
    <citation type="submission" date="2017-04" db="EMBL/GenBank/DDBJ databases">
        <authorList>
            <person name="Varghese N."/>
            <person name="Submissions S."/>
        </authorList>
    </citation>
    <scope>NUCLEOTIDE SEQUENCE [LARGE SCALE GENOMIC DNA]</scope>
</reference>
<dbReference type="Pfam" id="PF04751">
    <property type="entry name" value="DarP"/>
    <property type="match status" value="1"/>
</dbReference>
<dbReference type="EMBL" id="FXWH01000001">
    <property type="protein sequence ID" value="SMQ60425.1"/>
    <property type="molecule type" value="Genomic_DNA"/>
</dbReference>
<evidence type="ECO:0000256" key="4">
    <source>
        <dbReference type="ARBA" id="ARBA00022884"/>
    </source>
</evidence>
<accession>A0A1Y6ED13</accession>
<evidence type="ECO:0000256" key="6">
    <source>
        <dbReference type="SAM" id="MobiDB-lite"/>
    </source>
</evidence>
<proteinExistence type="inferred from homology"/>
<dbReference type="PIRSF" id="PIRSF016183">
    <property type="entry name" value="UCP016183"/>
    <property type="match status" value="1"/>
</dbReference>
<dbReference type="HAMAP" id="MF_00765">
    <property type="entry name" value="DarP"/>
    <property type="match status" value="1"/>
</dbReference>
<sequence>MAANKPEEFDEFDATELPPSKSQLKREMSQLQALGERLVAMQHGQLEQLPIPEPLLDAVYLAQRIRNTREGYRRQLQYIGKLMRGLDTEELEQALHDMDHQSDVQNAFFHQLEKRRDDILAGGDEAIQTLVEEYPSADRQRLRQLYRQAQKQQAENKPPAAARELFKYLREICS</sequence>
<keyword evidence="3 5" id="KW-0699">rRNA-binding</keyword>
<evidence type="ECO:0000313" key="7">
    <source>
        <dbReference type="EMBL" id="SMQ60425.1"/>
    </source>
</evidence>
<dbReference type="InterPro" id="IPR006839">
    <property type="entry name" value="DarP"/>
</dbReference>
<dbReference type="RefSeq" id="WP_086433596.1">
    <property type="nucleotide sequence ID" value="NZ_FXWH01000001.1"/>
</dbReference>
<evidence type="ECO:0000256" key="2">
    <source>
        <dbReference type="ARBA" id="ARBA00022517"/>
    </source>
</evidence>
<comment type="subcellular location">
    <subcellularLocation>
        <location evidence="5">Cytoplasm</location>
    </subcellularLocation>
    <text evidence="5">Associates with late stage pre-50S ribosomal subunits.</text>
</comment>
<organism evidence="7 8">
    <name type="scientific">Pseudidiomarina planktonica</name>
    <dbReference type="NCBI Taxonomy" id="1323738"/>
    <lineage>
        <taxon>Bacteria</taxon>
        <taxon>Pseudomonadati</taxon>
        <taxon>Pseudomonadota</taxon>
        <taxon>Gammaproteobacteria</taxon>
        <taxon>Alteromonadales</taxon>
        <taxon>Idiomarinaceae</taxon>
        <taxon>Pseudidiomarina</taxon>
    </lineage>
</organism>
<keyword evidence="1 5" id="KW-0963">Cytoplasm</keyword>
<evidence type="ECO:0000256" key="1">
    <source>
        <dbReference type="ARBA" id="ARBA00022490"/>
    </source>
</evidence>
<keyword evidence="2 5" id="KW-0690">Ribosome biogenesis</keyword>
<dbReference type="NCBIfam" id="NF003593">
    <property type="entry name" value="PRK05255.1-1"/>
    <property type="match status" value="1"/>
</dbReference>
<dbReference type="AlphaFoldDB" id="A0A1Y6ED13"/>
<dbReference type="OrthoDB" id="5293604at2"/>
<dbReference type="PANTHER" id="PTHR38101">
    <property type="entry name" value="UPF0307 PROTEIN YJGA"/>
    <property type="match status" value="1"/>
</dbReference>
<protein>
    <recommendedName>
        <fullName evidence="5">Dual-action ribosomal maturation protein DarP</fullName>
    </recommendedName>
    <alternativeName>
        <fullName evidence="5">Large ribosomal subunit assembly factor DarP</fullName>
    </alternativeName>
</protein>
<name>A0A1Y6ED13_9GAMM</name>
<evidence type="ECO:0000256" key="3">
    <source>
        <dbReference type="ARBA" id="ARBA00022730"/>
    </source>
</evidence>
<dbReference type="GO" id="GO:1902626">
    <property type="term" value="P:assembly of large subunit precursor of preribosome"/>
    <property type="evidence" value="ECO:0007669"/>
    <property type="project" value="UniProtKB-UniRule"/>
</dbReference>
<gene>
    <name evidence="5" type="primary">darP</name>
    <name evidence="7" type="ORF">SAMN06297229_0415</name>
</gene>
<comment type="function">
    <text evidence="5">Member of a network of 50S ribosomal subunit biogenesis factors which assembles along the 30S-50S interface, preventing incorrect 23S rRNA structures from forming. Promotes peptidyl transferase center (PTC) maturation.</text>
</comment>
<dbReference type="CDD" id="cd16331">
    <property type="entry name" value="YjgA-like"/>
    <property type="match status" value="1"/>
</dbReference>
<feature type="region of interest" description="Disordered" evidence="6">
    <location>
        <begin position="1"/>
        <end position="27"/>
    </location>
</feature>
<dbReference type="GO" id="GO:0019843">
    <property type="term" value="F:rRNA binding"/>
    <property type="evidence" value="ECO:0007669"/>
    <property type="project" value="UniProtKB-UniRule"/>
</dbReference>
<evidence type="ECO:0000313" key="8">
    <source>
        <dbReference type="Proteomes" id="UP000194450"/>
    </source>
</evidence>
<evidence type="ECO:0000256" key="5">
    <source>
        <dbReference type="HAMAP-Rule" id="MF_00765"/>
    </source>
</evidence>
<comment type="similarity">
    <text evidence="5">Belongs to the DarP family.</text>
</comment>